<dbReference type="Proteomes" id="UP000015524">
    <property type="component" value="Unassembled WGS sequence"/>
</dbReference>
<reference evidence="2 3" key="1">
    <citation type="journal article" date="2013" name="Genome Announc.">
        <title>Draft Genome Sequence of a Hexachlorocyclohexane-Degrading Bacterium, Sphingobium baderi Strain LL03T.</title>
        <authorList>
            <person name="Kaur J."/>
            <person name="Verma H."/>
            <person name="Tripathi C."/>
            <person name="Khurana J.P."/>
            <person name="Lal R."/>
        </authorList>
    </citation>
    <scope>NUCLEOTIDE SEQUENCE [LARGE SCALE GENOMIC DNA]</scope>
    <source>
        <strain evidence="2 3">LL03</strain>
    </source>
</reference>
<feature type="region of interest" description="Disordered" evidence="1">
    <location>
        <begin position="1"/>
        <end position="23"/>
    </location>
</feature>
<evidence type="ECO:0000256" key="1">
    <source>
        <dbReference type="SAM" id="MobiDB-lite"/>
    </source>
</evidence>
<gene>
    <name evidence="2" type="ORF">L485_22370</name>
</gene>
<dbReference type="AlphaFoldDB" id="T0FZP4"/>
<feature type="compositionally biased region" description="Basic and acidic residues" evidence="1">
    <location>
        <begin position="7"/>
        <end position="23"/>
    </location>
</feature>
<evidence type="ECO:0000313" key="3">
    <source>
        <dbReference type="Proteomes" id="UP000015524"/>
    </source>
</evidence>
<protein>
    <submittedName>
        <fullName evidence="2">Uncharacterized protein</fullName>
    </submittedName>
</protein>
<keyword evidence="3" id="KW-1185">Reference proteome</keyword>
<proteinExistence type="predicted"/>
<dbReference type="EMBL" id="ATIB01000088">
    <property type="protein sequence ID" value="EQA96830.1"/>
    <property type="molecule type" value="Genomic_DNA"/>
</dbReference>
<evidence type="ECO:0000313" key="2">
    <source>
        <dbReference type="EMBL" id="EQA96830.1"/>
    </source>
</evidence>
<sequence>MAVPGAGDRRLRDEDRGTAADEGHAFGAVDYGVEAEQIGVIVGRVLLHLPPPQQHADDAPPEGESGARLEIARADAVRPAFSRLCGKDWSSLEAIKGRITDRVDFGLQPAHSAVVRCLGLRHAVPFSKDQPQRHLAQQSQVPA</sequence>
<accession>T0FZP4</accession>
<organism evidence="2 3">
    <name type="scientific">Sphingobium baderi LL03</name>
    <dbReference type="NCBI Taxonomy" id="1114964"/>
    <lineage>
        <taxon>Bacteria</taxon>
        <taxon>Pseudomonadati</taxon>
        <taxon>Pseudomonadota</taxon>
        <taxon>Alphaproteobacteria</taxon>
        <taxon>Sphingomonadales</taxon>
        <taxon>Sphingomonadaceae</taxon>
        <taxon>Sphingobium</taxon>
    </lineage>
</organism>
<name>T0FZP4_9SPHN</name>
<comment type="caution">
    <text evidence="2">The sequence shown here is derived from an EMBL/GenBank/DDBJ whole genome shotgun (WGS) entry which is preliminary data.</text>
</comment>